<dbReference type="PANTHER" id="PTHR46310">
    <property type="entry name" value="AMIDASE 1"/>
    <property type="match status" value="1"/>
</dbReference>
<organism evidence="1 2">
    <name type="scientific">Oculimacula yallundae</name>
    <dbReference type="NCBI Taxonomy" id="86028"/>
    <lineage>
        <taxon>Eukaryota</taxon>
        <taxon>Fungi</taxon>
        <taxon>Dikarya</taxon>
        <taxon>Ascomycota</taxon>
        <taxon>Pezizomycotina</taxon>
        <taxon>Leotiomycetes</taxon>
        <taxon>Helotiales</taxon>
        <taxon>Ploettnerulaceae</taxon>
        <taxon>Oculimacula</taxon>
    </lineage>
</organism>
<dbReference type="PANTHER" id="PTHR46310:SF7">
    <property type="entry name" value="AMIDASE 1"/>
    <property type="match status" value="1"/>
</dbReference>
<reference evidence="1 2" key="1">
    <citation type="journal article" date="2024" name="Commun. Biol.">
        <title>Comparative genomic analysis of thermophilic fungi reveals convergent evolutionary adaptations and gene losses.</title>
        <authorList>
            <person name="Steindorff A.S."/>
            <person name="Aguilar-Pontes M.V."/>
            <person name="Robinson A.J."/>
            <person name="Andreopoulos B."/>
            <person name="LaButti K."/>
            <person name="Kuo A."/>
            <person name="Mondo S."/>
            <person name="Riley R."/>
            <person name="Otillar R."/>
            <person name="Haridas S."/>
            <person name="Lipzen A."/>
            <person name="Grimwood J."/>
            <person name="Schmutz J."/>
            <person name="Clum A."/>
            <person name="Reid I.D."/>
            <person name="Moisan M.C."/>
            <person name="Butler G."/>
            <person name="Nguyen T.T.M."/>
            <person name="Dewar K."/>
            <person name="Conant G."/>
            <person name="Drula E."/>
            <person name="Henrissat B."/>
            <person name="Hansel C."/>
            <person name="Singer S."/>
            <person name="Hutchinson M.I."/>
            <person name="de Vries R.P."/>
            <person name="Natvig D.O."/>
            <person name="Powell A.J."/>
            <person name="Tsang A."/>
            <person name="Grigoriev I.V."/>
        </authorList>
    </citation>
    <scope>NUCLEOTIDE SEQUENCE [LARGE SCALE GENOMIC DNA]</scope>
    <source>
        <strain evidence="1 2">CBS 494.80</strain>
    </source>
</reference>
<gene>
    <name evidence="1" type="ORF">VTL71DRAFT_3874</name>
</gene>
<dbReference type="InterPro" id="IPR036928">
    <property type="entry name" value="AS_sf"/>
</dbReference>
<dbReference type="Gene3D" id="3.90.1300.10">
    <property type="entry name" value="Amidase signature (AS) domain"/>
    <property type="match status" value="1"/>
</dbReference>
<name>A0ABR4C490_9HELO</name>
<evidence type="ECO:0000313" key="1">
    <source>
        <dbReference type="EMBL" id="KAL2064736.1"/>
    </source>
</evidence>
<protein>
    <submittedName>
        <fullName evidence="1">Uncharacterized protein</fullName>
    </submittedName>
</protein>
<proteinExistence type="predicted"/>
<sequence>MAHSPWLQSQATTTGSFSNLLISGDYYQSISIAVPARPLPNQKYHCPLEGRRFAVKHKLEVSGIGMTRCNRAYYDLGPEATVMAPIIQALLDQGAHLVGTLKLGSLVSMEELTEAADYMSHSTRGDMDTSLLGVAVVNAVQLLQHITGLISRSLQTVNWTNSLCLPRTVLIFSVATGSSRRPVLANSYFGIRTSHGRLSLEGTMSMFPIFDSPALLRQDINMFERILGAWTRAEPAKYGDKYVDDFIADLESVQNTKAKKISIAKQWMLKGRDGIDLPLEEYMKDTSVPSTTQSITKNHTSTQLLTGDGILQSKSHKPNMKMLCTEWLCISNGFLKTIMQVGKQHVLLVLPISKQEPDYRDVAPGPPKRLDALQPPWMAPLLGPPEVSIPGKYALHIFFQLLLTFE</sequence>
<dbReference type="SUPFAM" id="SSF75304">
    <property type="entry name" value="Amidase signature (AS) enzymes"/>
    <property type="match status" value="2"/>
</dbReference>
<dbReference type="EMBL" id="JAZHXI010000013">
    <property type="protein sequence ID" value="KAL2064736.1"/>
    <property type="molecule type" value="Genomic_DNA"/>
</dbReference>
<evidence type="ECO:0000313" key="2">
    <source>
        <dbReference type="Proteomes" id="UP001595075"/>
    </source>
</evidence>
<accession>A0ABR4C490</accession>
<comment type="caution">
    <text evidence="1">The sequence shown here is derived from an EMBL/GenBank/DDBJ whole genome shotgun (WGS) entry which is preliminary data.</text>
</comment>
<dbReference type="Proteomes" id="UP001595075">
    <property type="component" value="Unassembled WGS sequence"/>
</dbReference>
<keyword evidence="2" id="KW-1185">Reference proteome</keyword>